<keyword evidence="3" id="KW-1185">Reference proteome</keyword>
<dbReference type="EMBL" id="ML992506">
    <property type="protein sequence ID" value="KAF2223377.1"/>
    <property type="molecule type" value="Genomic_DNA"/>
</dbReference>
<keyword evidence="2" id="KW-0378">Hydrolase</keyword>
<dbReference type="InterPro" id="IPR029058">
    <property type="entry name" value="AB_hydrolase_fold"/>
</dbReference>
<dbReference type="OrthoDB" id="408631at2759"/>
<organism evidence="2 3">
    <name type="scientific">Elsinoe ampelina</name>
    <dbReference type="NCBI Taxonomy" id="302913"/>
    <lineage>
        <taxon>Eukaryota</taxon>
        <taxon>Fungi</taxon>
        <taxon>Dikarya</taxon>
        <taxon>Ascomycota</taxon>
        <taxon>Pezizomycotina</taxon>
        <taxon>Dothideomycetes</taxon>
        <taxon>Dothideomycetidae</taxon>
        <taxon>Myriangiales</taxon>
        <taxon>Elsinoaceae</taxon>
        <taxon>Elsinoe</taxon>
    </lineage>
</organism>
<sequence>MFPEMKGIWQLPFEVLWRFLLVRLDRLVPIHALRLTSNPPYPIKLRIPSRSKHKITVHLFVPDGIKLEKEGPLPVHIDFHGGGFFMGSCTEQAPFCSMIAASLNRIVISVDYRLGPLHRFPAAIEDAEDVVSAVLQPSSQGGSKLRHKVLKQMLRRPQPGIDTSKYTDILDPTRLSLSGFSSGGNIALNLALNIESDELKWPSLLSLTSPHPIPTLLFYPSFDQSCLPHERPPPRHLPLHKQTEIMTPGRLRLAKHLSSAYLSDEQRFHIRASPGSADIDCIHPGARLFLVLPELDTLAAISEQWVEKVEKGGRGNVLEVRRCPGMKHGWTQYPDIALKKEEKAEKVKVFVEALRFLEKF</sequence>
<dbReference type="InterPro" id="IPR013094">
    <property type="entry name" value="AB_hydrolase_3"/>
</dbReference>
<dbReference type="Gene3D" id="3.40.50.1820">
    <property type="entry name" value="alpha/beta hydrolase"/>
    <property type="match status" value="1"/>
</dbReference>
<dbReference type="PANTHER" id="PTHR23024:SF24">
    <property type="entry name" value="ALPHA_BETA HYDROLASE FOLD-3 DOMAIN-CONTAINING PROTEIN"/>
    <property type="match status" value="1"/>
</dbReference>
<reference evidence="3" key="1">
    <citation type="journal article" date="2020" name="Stud. Mycol.">
        <title>101 Dothideomycetes genomes: A test case for predicting lifestyles and emergence of pathogens.</title>
        <authorList>
            <person name="Haridas S."/>
            <person name="Albert R."/>
            <person name="Binder M."/>
            <person name="Bloem J."/>
            <person name="LaButti K."/>
            <person name="Salamov A."/>
            <person name="Andreopoulos B."/>
            <person name="Baker S."/>
            <person name="Barry K."/>
            <person name="Bills G."/>
            <person name="Bluhm B."/>
            <person name="Cannon C."/>
            <person name="Castanera R."/>
            <person name="Culley D."/>
            <person name="Daum C."/>
            <person name="Ezra D."/>
            <person name="Gonzalez J."/>
            <person name="Henrissat B."/>
            <person name="Kuo A."/>
            <person name="Liang C."/>
            <person name="Lipzen A."/>
            <person name="Lutzoni F."/>
            <person name="Magnuson J."/>
            <person name="Mondo S."/>
            <person name="Nolan M."/>
            <person name="Ohm R."/>
            <person name="Pangilinan J."/>
            <person name="Park H.-J."/>
            <person name="Ramirez L."/>
            <person name="Alfaro M."/>
            <person name="Sun H."/>
            <person name="Tritt A."/>
            <person name="Yoshinaga Y."/>
            <person name="Zwiers L.-H."/>
            <person name="Turgeon B."/>
            <person name="Goodwin S."/>
            <person name="Spatafora J."/>
            <person name="Crous P."/>
            <person name="Grigoriev I."/>
        </authorList>
    </citation>
    <scope>NUCLEOTIDE SEQUENCE [LARGE SCALE GENOMIC DNA]</scope>
    <source>
        <strain evidence="3">CECT 20119</strain>
    </source>
</reference>
<feature type="domain" description="Alpha/beta hydrolase fold-3" evidence="1">
    <location>
        <begin position="78"/>
        <end position="331"/>
    </location>
</feature>
<dbReference type="PANTHER" id="PTHR23024">
    <property type="entry name" value="ARYLACETAMIDE DEACETYLASE"/>
    <property type="match status" value="1"/>
</dbReference>
<gene>
    <name evidence="2" type="ORF">BDZ85DRAFT_108464</name>
</gene>
<dbReference type="AlphaFoldDB" id="A0A6A6GCH6"/>
<protein>
    <submittedName>
        <fullName evidence="2">Alpha/Beta hydrolase protein</fullName>
    </submittedName>
</protein>
<dbReference type="InterPro" id="IPR050466">
    <property type="entry name" value="Carboxylest/Gibb_receptor"/>
</dbReference>
<evidence type="ECO:0000313" key="3">
    <source>
        <dbReference type="Proteomes" id="UP000799538"/>
    </source>
</evidence>
<evidence type="ECO:0000313" key="2">
    <source>
        <dbReference type="EMBL" id="KAF2223377.1"/>
    </source>
</evidence>
<dbReference type="Pfam" id="PF07859">
    <property type="entry name" value="Abhydrolase_3"/>
    <property type="match status" value="1"/>
</dbReference>
<evidence type="ECO:0000259" key="1">
    <source>
        <dbReference type="Pfam" id="PF07859"/>
    </source>
</evidence>
<dbReference type="SUPFAM" id="SSF53474">
    <property type="entry name" value="alpha/beta-Hydrolases"/>
    <property type="match status" value="1"/>
</dbReference>
<accession>A0A6A6GCH6</accession>
<dbReference type="Proteomes" id="UP000799538">
    <property type="component" value="Unassembled WGS sequence"/>
</dbReference>
<dbReference type="GO" id="GO:0016787">
    <property type="term" value="F:hydrolase activity"/>
    <property type="evidence" value="ECO:0007669"/>
    <property type="project" value="UniProtKB-KW"/>
</dbReference>
<proteinExistence type="predicted"/>
<name>A0A6A6GCH6_9PEZI</name>